<dbReference type="Pfam" id="PF05258">
    <property type="entry name" value="DciA"/>
    <property type="match status" value="1"/>
</dbReference>
<name>A0ABW1KQX4_9PROT</name>
<dbReference type="Proteomes" id="UP001596116">
    <property type="component" value="Unassembled WGS sequence"/>
</dbReference>
<evidence type="ECO:0000313" key="2">
    <source>
        <dbReference type="Proteomes" id="UP001596116"/>
    </source>
</evidence>
<protein>
    <submittedName>
        <fullName evidence="1">DciA family protein</fullName>
    </submittedName>
</protein>
<proteinExistence type="predicted"/>
<dbReference type="EMBL" id="JBHPON010000001">
    <property type="protein sequence ID" value="MFC6034306.1"/>
    <property type="molecule type" value="Genomic_DNA"/>
</dbReference>
<accession>A0ABW1KQX4</accession>
<comment type="caution">
    <text evidence="1">The sequence shown here is derived from an EMBL/GenBank/DDBJ whole genome shotgun (WGS) entry which is preliminary data.</text>
</comment>
<dbReference type="InterPro" id="IPR007922">
    <property type="entry name" value="DciA-like"/>
</dbReference>
<sequence>MNYRPTRPARSSAPAIARASAGVFRDLAQRTKFMDPALAERWPQLAGEKLAALCRPGRLTGRGLGRTLELYVPHGAAAAAAEMERDGLIARLNAYLGPGSVSRIAIIQTGKATKAPTRPAAGKAETAGGDAELGAALASFRAAIHRRNGGK</sequence>
<reference evidence="1 2" key="1">
    <citation type="submission" date="2024-09" db="EMBL/GenBank/DDBJ databases">
        <authorList>
            <person name="Zhang Z.-H."/>
        </authorList>
    </citation>
    <scope>NUCLEOTIDE SEQUENCE [LARGE SCALE GENOMIC DNA]</scope>
    <source>
        <strain evidence="1 2">HHTR114</strain>
    </source>
</reference>
<dbReference type="RefSeq" id="WP_379880376.1">
    <property type="nucleotide sequence ID" value="NZ_JBHPON010000001.1"/>
</dbReference>
<evidence type="ECO:0000313" key="1">
    <source>
        <dbReference type="EMBL" id="MFC6034306.1"/>
    </source>
</evidence>
<gene>
    <name evidence="1" type="ORF">ACFMB1_02055</name>
</gene>
<keyword evidence="2" id="KW-1185">Reference proteome</keyword>
<organism evidence="1 2">
    <name type="scientific">Hyphococcus aureus</name>
    <dbReference type="NCBI Taxonomy" id="2666033"/>
    <lineage>
        <taxon>Bacteria</taxon>
        <taxon>Pseudomonadati</taxon>
        <taxon>Pseudomonadota</taxon>
        <taxon>Alphaproteobacteria</taxon>
        <taxon>Parvularculales</taxon>
        <taxon>Parvularculaceae</taxon>
        <taxon>Hyphococcus</taxon>
    </lineage>
</organism>